<evidence type="ECO:0000313" key="3">
    <source>
        <dbReference type="EMBL" id="MBD1321372.1"/>
    </source>
</evidence>
<evidence type="ECO:0000256" key="1">
    <source>
        <dbReference type="SAM" id="MobiDB-lite"/>
    </source>
</evidence>
<keyword evidence="4" id="KW-1185">Reference proteome</keyword>
<name>A0ABR7WHX1_9ACTN</name>
<feature type="chain" id="PRO_5045125076" evidence="2">
    <location>
        <begin position="26"/>
        <end position="153"/>
    </location>
</feature>
<organism evidence="3 4">
    <name type="scientific">Gordonia hankookensis</name>
    <dbReference type="NCBI Taxonomy" id="589403"/>
    <lineage>
        <taxon>Bacteria</taxon>
        <taxon>Bacillati</taxon>
        <taxon>Actinomycetota</taxon>
        <taxon>Actinomycetes</taxon>
        <taxon>Mycobacteriales</taxon>
        <taxon>Gordoniaceae</taxon>
        <taxon>Gordonia</taxon>
    </lineage>
</organism>
<dbReference type="EMBL" id="JACWMS010000003">
    <property type="protein sequence ID" value="MBD1321372.1"/>
    <property type="molecule type" value="Genomic_DNA"/>
</dbReference>
<protein>
    <submittedName>
        <fullName evidence="3">FMN-binding protein</fullName>
    </submittedName>
</protein>
<sequence>MTRTDTLPRAAGVAAALATVGLVTGACGSDDPSDTAATSSMASGGAAGTASAASGTYRDGEYSATGHYVSPGGPQQVGVTVTLSNSVITALSLDTSQTKGTSKEFQGKFASGVDALVVGKNIDDLDVHKVSGSSLTSTGFNDAIDQIKTEAQA</sequence>
<keyword evidence="2" id="KW-0732">Signal</keyword>
<gene>
    <name evidence="3" type="ORF">IDF66_17435</name>
</gene>
<evidence type="ECO:0000256" key="2">
    <source>
        <dbReference type="SAM" id="SignalP"/>
    </source>
</evidence>
<feature type="compositionally biased region" description="Low complexity" evidence="1">
    <location>
        <begin position="35"/>
        <end position="56"/>
    </location>
</feature>
<dbReference type="Proteomes" id="UP000602395">
    <property type="component" value="Unassembled WGS sequence"/>
</dbReference>
<dbReference type="RefSeq" id="WP_190267908.1">
    <property type="nucleotide sequence ID" value="NZ_BAABAD010000005.1"/>
</dbReference>
<feature type="signal peptide" evidence="2">
    <location>
        <begin position="1"/>
        <end position="25"/>
    </location>
</feature>
<feature type="region of interest" description="Disordered" evidence="1">
    <location>
        <begin position="29"/>
        <end position="56"/>
    </location>
</feature>
<comment type="caution">
    <text evidence="3">The sequence shown here is derived from an EMBL/GenBank/DDBJ whole genome shotgun (WGS) entry which is preliminary data.</text>
</comment>
<reference evidence="3 4" key="1">
    <citation type="submission" date="2020-09" db="EMBL/GenBank/DDBJ databases">
        <title>Novel species in genus Gordonia.</title>
        <authorList>
            <person name="Zhang G."/>
        </authorList>
    </citation>
    <scope>NUCLEOTIDE SEQUENCE [LARGE SCALE GENOMIC DNA]</scope>
    <source>
        <strain evidence="3 4">ON-33</strain>
    </source>
</reference>
<proteinExistence type="predicted"/>
<evidence type="ECO:0000313" key="4">
    <source>
        <dbReference type="Proteomes" id="UP000602395"/>
    </source>
</evidence>
<dbReference type="PROSITE" id="PS51257">
    <property type="entry name" value="PROKAR_LIPOPROTEIN"/>
    <property type="match status" value="1"/>
</dbReference>
<accession>A0ABR7WHX1</accession>